<keyword evidence="7 11" id="KW-0378">Hydrolase</keyword>
<dbReference type="CDD" id="cd16417">
    <property type="entry name" value="HAD_PGPase"/>
    <property type="match status" value="1"/>
</dbReference>
<comment type="similarity">
    <text evidence="4 11">Belongs to the HAD-like hydrolase superfamily. CbbY/CbbZ/Gph/YieH family.</text>
</comment>
<protein>
    <recommendedName>
        <fullName evidence="5 11">Phosphoglycolate phosphatase</fullName>
        <shortName evidence="11">PGP</shortName>
        <shortName evidence="11">PGPase</shortName>
        <ecNumber evidence="5 11">3.1.3.18</ecNumber>
    </recommendedName>
</protein>
<dbReference type="InterPro" id="IPR023214">
    <property type="entry name" value="HAD_sf"/>
</dbReference>
<keyword evidence="13" id="KW-1185">Reference proteome</keyword>
<dbReference type="InterPro" id="IPR050155">
    <property type="entry name" value="HAD-like_hydrolase_sf"/>
</dbReference>
<dbReference type="UniPathway" id="UPA00865">
    <property type="reaction ID" value="UER00834"/>
</dbReference>
<comment type="caution">
    <text evidence="12">The sequence shown here is derived from an EMBL/GenBank/DDBJ whole genome shotgun (WGS) entry which is preliminary data.</text>
</comment>
<comment type="catalytic activity">
    <reaction evidence="1 11">
        <text>2-phosphoglycolate + H2O = glycolate + phosphate</text>
        <dbReference type="Rhea" id="RHEA:14369"/>
        <dbReference type="ChEBI" id="CHEBI:15377"/>
        <dbReference type="ChEBI" id="CHEBI:29805"/>
        <dbReference type="ChEBI" id="CHEBI:43474"/>
        <dbReference type="ChEBI" id="CHEBI:58033"/>
        <dbReference type="EC" id="3.1.3.18"/>
    </reaction>
</comment>
<evidence type="ECO:0000256" key="7">
    <source>
        <dbReference type="ARBA" id="ARBA00022801"/>
    </source>
</evidence>
<keyword evidence="9 11" id="KW-0119">Carbohydrate metabolism</keyword>
<evidence type="ECO:0000256" key="6">
    <source>
        <dbReference type="ARBA" id="ARBA00022723"/>
    </source>
</evidence>
<dbReference type="OrthoDB" id="9807630at2"/>
<evidence type="ECO:0000256" key="10">
    <source>
        <dbReference type="ARBA" id="ARBA00059247"/>
    </source>
</evidence>
<feature type="binding site" evidence="11">
    <location>
        <position position="29"/>
    </location>
    <ligand>
        <name>Mg(2+)</name>
        <dbReference type="ChEBI" id="CHEBI:18420"/>
    </ligand>
</feature>
<comment type="function">
    <text evidence="10 11">Specifically catalyzes the dephosphorylation of 2-phosphoglycolate. Is involved in the dissimilation of the intracellular 2-phosphoglycolate formed during the DNA repair of 3'-phosphoglycolate ends, a major class of DNA lesions induced by oxidative stress.</text>
</comment>
<dbReference type="Gene3D" id="1.10.150.240">
    <property type="entry name" value="Putative phosphatase, domain 2"/>
    <property type="match status" value="1"/>
</dbReference>
<name>A0A2P7NZ10_9PROT</name>
<proteinExistence type="inferred from homology"/>
<dbReference type="InterPro" id="IPR006439">
    <property type="entry name" value="HAD-SF_hydro_IA"/>
</dbReference>
<dbReference type="InterPro" id="IPR036412">
    <property type="entry name" value="HAD-like_sf"/>
</dbReference>
<dbReference type="AlphaFoldDB" id="A0A2P7NZ10"/>
<evidence type="ECO:0000256" key="4">
    <source>
        <dbReference type="ARBA" id="ARBA00006171"/>
    </source>
</evidence>
<dbReference type="Proteomes" id="UP000241912">
    <property type="component" value="Unassembled WGS sequence"/>
</dbReference>
<dbReference type="InterPro" id="IPR023198">
    <property type="entry name" value="PGP-like_dom2"/>
</dbReference>
<dbReference type="PANTHER" id="PTHR43434">
    <property type="entry name" value="PHOSPHOGLYCOLATE PHOSPHATASE"/>
    <property type="match status" value="1"/>
</dbReference>
<evidence type="ECO:0000256" key="2">
    <source>
        <dbReference type="ARBA" id="ARBA00001946"/>
    </source>
</evidence>
<dbReference type="NCBIfam" id="TIGR01509">
    <property type="entry name" value="HAD-SF-IA-v3"/>
    <property type="match status" value="1"/>
</dbReference>
<feature type="binding site" evidence="11">
    <location>
        <position position="27"/>
    </location>
    <ligand>
        <name>Mg(2+)</name>
        <dbReference type="ChEBI" id="CHEBI:18420"/>
    </ligand>
</feature>
<keyword evidence="6 11" id="KW-0479">Metal-binding</keyword>
<organism evidence="12 13">
    <name type="scientific">Nitrosomonas supralitoralis</name>
    <dbReference type="NCBI Taxonomy" id="2116706"/>
    <lineage>
        <taxon>Bacteria</taxon>
        <taxon>Pseudomonadati</taxon>
        <taxon>Pseudomonadota</taxon>
        <taxon>Betaproteobacteria</taxon>
        <taxon>Nitrosomonadales</taxon>
        <taxon>Nitrosomonadaceae</taxon>
        <taxon>Nitrosomonas</taxon>
    </lineage>
</organism>
<dbReference type="NCBIfam" id="NF009695">
    <property type="entry name" value="PRK13222.1-2"/>
    <property type="match status" value="1"/>
</dbReference>
<dbReference type="NCBIfam" id="TIGR01449">
    <property type="entry name" value="PGP_bact"/>
    <property type="match status" value="1"/>
</dbReference>
<accession>A0A2P7NZ10</accession>
<comment type="pathway">
    <text evidence="3 11">Organic acid metabolism; glycolate biosynthesis; glycolate from 2-phosphoglycolate: step 1/1.</text>
</comment>
<dbReference type="EC" id="3.1.3.18" evidence="5 11"/>
<dbReference type="PANTHER" id="PTHR43434:SF1">
    <property type="entry name" value="PHOSPHOGLYCOLATE PHOSPHATASE"/>
    <property type="match status" value="1"/>
</dbReference>
<dbReference type="InterPro" id="IPR037512">
    <property type="entry name" value="PGPase_prok"/>
</dbReference>
<dbReference type="GO" id="GO:0046295">
    <property type="term" value="P:glycolate biosynthetic process"/>
    <property type="evidence" value="ECO:0007669"/>
    <property type="project" value="UniProtKB-UniRule"/>
</dbReference>
<feature type="active site" description="Nucleophile" evidence="11">
    <location>
        <position position="27"/>
    </location>
</feature>
<dbReference type="GO" id="GO:0008967">
    <property type="term" value="F:phosphoglycolate phosphatase activity"/>
    <property type="evidence" value="ECO:0007669"/>
    <property type="project" value="UniProtKB-UniRule"/>
</dbReference>
<dbReference type="Pfam" id="PF13419">
    <property type="entry name" value="HAD_2"/>
    <property type="match status" value="1"/>
</dbReference>
<evidence type="ECO:0000256" key="5">
    <source>
        <dbReference type="ARBA" id="ARBA00013078"/>
    </source>
</evidence>
<dbReference type="SFLD" id="SFLDG01135">
    <property type="entry name" value="C1.5.6:_HAD__Beta-PGM__Phospha"/>
    <property type="match status" value="1"/>
</dbReference>
<comment type="cofactor">
    <cofactor evidence="2 11">
        <name>Mg(2+)</name>
        <dbReference type="ChEBI" id="CHEBI:18420"/>
    </cofactor>
</comment>
<dbReference type="RefSeq" id="WP_106705517.1">
    <property type="nucleotide sequence ID" value="NZ_PXXU01000003.1"/>
</dbReference>
<dbReference type="GO" id="GO:0006281">
    <property type="term" value="P:DNA repair"/>
    <property type="evidence" value="ECO:0007669"/>
    <property type="project" value="TreeGrafter"/>
</dbReference>
<dbReference type="SUPFAM" id="SSF56784">
    <property type="entry name" value="HAD-like"/>
    <property type="match status" value="1"/>
</dbReference>
<dbReference type="HAMAP" id="MF_00495">
    <property type="entry name" value="GPH_hydrolase_bact"/>
    <property type="match status" value="1"/>
</dbReference>
<evidence type="ECO:0000313" key="13">
    <source>
        <dbReference type="Proteomes" id="UP000241912"/>
    </source>
</evidence>
<keyword evidence="8 11" id="KW-0460">Magnesium</keyword>
<evidence type="ECO:0000256" key="8">
    <source>
        <dbReference type="ARBA" id="ARBA00022842"/>
    </source>
</evidence>
<sequence>MNHSSSSNTASADKTVSPIAIKVIMIDLDGTLLDTAEDLALSANLMLKDLGMPEQSTATIRSYIGKGIQKLVKRTLTGQLDAEPDAALFGKALPIYEQHYANNLSVNTRPYPGVVDGIQALQQAGYRLACITNKAEAFTIPLLQATGLFEKFEIVLSGDSLPKKKPDPMPLIHICKHFDAQPHEVLLIGDSLNDAIAAKAAGCHVFCVPYGYNEGRDVYELDCDAIVDTLLDASKLVKRVA</sequence>
<evidence type="ECO:0000256" key="11">
    <source>
        <dbReference type="HAMAP-Rule" id="MF_00495"/>
    </source>
</evidence>
<reference evidence="12 13" key="1">
    <citation type="submission" date="2018-03" db="EMBL/GenBank/DDBJ databases">
        <title>Draft genome of Nitrosomonas supralitoralis APG5.</title>
        <authorList>
            <person name="Urakawa H."/>
            <person name="Lopez J.V."/>
        </authorList>
    </citation>
    <scope>NUCLEOTIDE SEQUENCE [LARGE SCALE GENOMIC DNA]</scope>
    <source>
        <strain evidence="12 13">APG5</strain>
    </source>
</reference>
<evidence type="ECO:0000256" key="9">
    <source>
        <dbReference type="ARBA" id="ARBA00023277"/>
    </source>
</evidence>
<dbReference type="InterPro" id="IPR041492">
    <property type="entry name" value="HAD_2"/>
</dbReference>
<dbReference type="Gene3D" id="3.40.50.1000">
    <property type="entry name" value="HAD superfamily/HAD-like"/>
    <property type="match status" value="1"/>
</dbReference>
<evidence type="ECO:0000313" key="12">
    <source>
        <dbReference type="EMBL" id="PSJ18711.1"/>
    </source>
</evidence>
<gene>
    <name evidence="12" type="ORF">C7H79_01445</name>
</gene>
<dbReference type="SFLD" id="SFLDS00003">
    <property type="entry name" value="Haloacid_Dehalogenase"/>
    <property type="match status" value="1"/>
</dbReference>
<dbReference type="GO" id="GO:0005829">
    <property type="term" value="C:cytosol"/>
    <property type="evidence" value="ECO:0007669"/>
    <property type="project" value="TreeGrafter"/>
</dbReference>
<dbReference type="PRINTS" id="PR00413">
    <property type="entry name" value="HADHALOGNASE"/>
</dbReference>
<evidence type="ECO:0000256" key="1">
    <source>
        <dbReference type="ARBA" id="ARBA00000830"/>
    </source>
</evidence>
<dbReference type="NCBIfam" id="TIGR01549">
    <property type="entry name" value="HAD-SF-IA-v1"/>
    <property type="match status" value="1"/>
</dbReference>
<dbReference type="GO" id="GO:0046872">
    <property type="term" value="F:metal ion binding"/>
    <property type="evidence" value="ECO:0007669"/>
    <property type="project" value="UniProtKB-KW"/>
</dbReference>
<evidence type="ECO:0000256" key="3">
    <source>
        <dbReference type="ARBA" id="ARBA00004818"/>
    </source>
</evidence>
<dbReference type="FunFam" id="3.40.50.1000:FF:000022">
    <property type="entry name" value="Phosphoglycolate phosphatase"/>
    <property type="match status" value="1"/>
</dbReference>
<dbReference type="EMBL" id="PXXU01000003">
    <property type="protein sequence ID" value="PSJ18711.1"/>
    <property type="molecule type" value="Genomic_DNA"/>
</dbReference>
<dbReference type="SFLD" id="SFLDG01129">
    <property type="entry name" value="C1.5:_HAD__Beta-PGM__Phosphata"/>
    <property type="match status" value="1"/>
</dbReference>
<dbReference type="GO" id="GO:0005975">
    <property type="term" value="P:carbohydrate metabolic process"/>
    <property type="evidence" value="ECO:0007669"/>
    <property type="project" value="InterPro"/>
</dbReference>
<feature type="binding site" evidence="11">
    <location>
        <position position="190"/>
    </location>
    <ligand>
        <name>Mg(2+)</name>
        <dbReference type="ChEBI" id="CHEBI:18420"/>
    </ligand>
</feature>